<sequence>MSISKETMSRQLEVVLRMQARLDAKWARADLQDALHRDSLSRLWNEMVRDGELTGPFSDGILNSVGVTARKGETGHYYCGMRVLTCPCCDGICGPQTGCNCGPCQRLDQEENAREAVDRKGWPPPSRPQFEAWTWGPQPTPEKLASCLYSLIHEQAHSCNEAASCGLWACRLRQCLAVAHRHFGAVAQQRNQHCYNTVVSKANVMGESLRTAGKTGSSGRKGIKPIEKATIGLARVGSRAALNFSFAFLRRAWRS</sequence>
<keyword evidence="2" id="KW-1185">Reference proteome</keyword>
<dbReference type="Proteomes" id="UP000792457">
    <property type="component" value="Unassembled WGS sequence"/>
</dbReference>
<protein>
    <submittedName>
        <fullName evidence="1">Uncharacterized protein</fullName>
    </submittedName>
</protein>
<reference evidence="1" key="1">
    <citation type="submission" date="2013-04" db="EMBL/GenBank/DDBJ databases">
        <authorList>
            <person name="Qu J."/>
            <person name="Murali S.C."/>
            <person name="Bandaranaike D."/>
            <person name="Bellair M."/>
            <person name="Blankenburg K."/>
            <person name="Chao H."/>
            <person name="Dinh H."/>
            <person name="Doddapaneni H."/>
            <person name="Downs B."/>
            <person name="Dugan-Rocha S."/>
            <person name="Elkadiri S."/>
            <person name="Gnanaolivu R.D."/>
            <person name="Hernandez B."/>
            <person name="Javaid M."/>
            <person name="Jayaseelan J.C."/>
            <person name="Lee S."/>
            <person name="Li M."/>
            <person name="Ming W."/>
            <person name="Munidasa M."/>
            <person name="Muniz J."/>
            <person name="Nguyen L."/>
            <person name="Ongeri F."/>
            <person name="Osuji N."/>
            <person name="Pu L.-L."/>
            <person name="Puazo M."/>
            <person name="Qu C."/>
            <person name="Quiroz J."/>
            <person name="Raj R."/>
            <person name="Weissenberger G."/>
            <person name="Xin Y."/>
            <person name="Zou X."/>
            <person name="Han Y."/>
            <person name="Richards S."/>
            <person name="Worley K."/>
            <person name="Muzny D."/>
            <person name="Gibbs R."/>
        </authorList>
    </citation>
    <scope>NUCLEOTIDE SEQUENCE</scope>
    <source>
        <strain evidence="1">Sampled in the wild</strain>
    </source>
</reference>
<comment type="caution">
    <text evidence="1">The sequence shown here is derived from an EMBL/GenBank/DDBJ whole genome shotgun (WGS) entry which is preliminary data.</text>
</comment>
<evidence type="ECO:0000313" key="1">
    <source>
        <dbReference type="EMBL" id="KAG8235164.1"/>
    </source>
</evidence>
<dbReference type="AlphaFoldDB" id="A0A8K0KH71"/>
<feature type="non-terminal residue" evidence="1">
    <location>
        <position position="1"/>
    </location>
</feature>
<name>A0A8K0KH71_LADFU</name>
<accession>A0A8K0KH71</accession>
<evidence type="ECO:0000313" key="2">
    <source>
        <dbReference type="Proteomes" id="UP000792457"/>
    </source>
</evidence>
<dbReference type="EMBL" id="KZ308883">
    <property type="protein sequence ID" value="KAG8235164.1"/>
    <property type="molecule type" value="Genomic_DNA"/>
</dbReference>
<gene>
    <name evidence="1" type="ORF">J437_LFUL015204</name>
</gene>
<proteinExistence type="predicted"/>
<organism evidence="1 2">
    <name type="scientific">Ladona fulva</name>
    <name type="common">Scarce chaser dragonfly</name>
    <name type="synonym">Libellula fulva</name>
    <dbReference type="NCBI Taxonomy" id="123851"/>
    <lineage>
        <taxon>Eukaryota</taxon>
        <taxon>Metazoa</taxon>
        <taxon>Ecdysozoa</taxon>
        <taxon>Arthropoda</taxon>
        <taxon>Hexapoda</taxon>
        <taxon>Insecta</taxon>
        <taxon>Pterygota</taxon>
        <taxon>Palaeoptera</taxon>
        <taxon>Odonata</taxon>
        <taxon>Epiprocta</taxon>
        <taxon>Anisoptera</taxon>
        <taxon>Libelluloidea</taxon>
        <taxon>Libellulidae</taxon>
        <taxon>Ladona</taxon>
    </lineage>
</organism>
<reference evidence="1" key="2">
    <citation type="submission" date="2017-10" db="EMBL/GenBank/DDBJ databases">
        <title>Ladona fulva Genome sequencing and assembly.</title>
        <authorList>
            <person name="Murali S."/>
            <person name="Richards S."/>
            <person name="Bandaranaike D."/>
            <person name="Bellair M."/>
            <person name="Blankenburg K."/>
            <person name="Chao H."/>
            <person name="Dinh H."/>
            <person name="Doddapaneni H."/>
            <person name="Dugan-Rocha S."/>
            <person name="Elkadiri S."/>
            <person name="Gnanaolivu R."/>
            <person name="Hernandez B."/>
            <person name="Skinner E."/>
            <person name="Javaid M."/>
            <person name="Lee S."/>
            <person name="Li M."/>
            <person name="Ming W."/>
            <person name="Munidasa M."/>
            <person name="Muniz J."/>
            <person name="Nguyen L."/>
            <person name="Hughes D."/>
            <person name="Osuji N."/>
            <person name="Pu L.-L."/>
            <person name="Puazo M."/>
            <person name="Qu C."/>
            <person name="Quiroz J."/>
            <person name="Raj R."/>
            <person name="Weissenberger G."/>
            <person name="Xin Y."/>
            <person name="Zou X."/>
            <person name="Han Y."/>
            <person name="Worley K."/>
            <person name="Muzny D."/>
            <person name="Gibbs R."/>
        </authorList>
    </citation>
    <scope>NUCLEOTIDE SEQUENCE</scope>
    <source>
        <strain evidence="1">Sampled in the wild</strain>
    </source>
</reference>
<dbReference type="OrthoDB" id="239701at2759"/>